<dbReference type="EMBL" id="JBEWTB010000002">
    <property type="protein sequence ID" value="MET4756588.1"/>
    <property type="molecule type" value="Genomic_DNA"/>
</dbReference>
<evidence type="ECO:0000313" key="11">
    <source>
        <dbReference type="EMBL" id="MET4756588.1"/>
    </source>
</evidence>
<name>A0ABV2SFP7_9GAMM</name>
<keyword evidence="6 10" id="KW-0812">Transmembrane</keyword>
<accession>A0ABV2SFP7</accession>
<comment type="subcellular location">
    <subcellularLocation>
        <location evidence="1">Cell membrane</location>
        <topology evidence="1">Multi-pass membrane protein</topology>
    </subcellularLocation>
</comment>
<dbReference type="PANTHER" id="PTHR11328:SF36">
    <property type="entry name" value="MELIBIOSE PERMEASE"/>
    <property type="match status" value="1"/>
</dbReference>
<keyword evidence="12" id="KW-1185">Reference proteome</keyword>
<dbReference type="Gene3D" id="1.20.1250.20">
    <property type="entry name" value="MFS general substrate transporter like domains"/>
    <property type="match status" value="1"/>
</dbReference>
<evidence type="ECO:0000256" key="5">
    <source>
        <dbReference type="ARBA" id="ARBA00022597"/>
    </source>
</evidence>
<keyword evidence="8 10" id="KW-1133">Transmembrane helix</keyword>
<keyword evidence="5" id="KW-0762">Sugar transport</keyword>
<dbReference type="InterPro" id="IPR036259">
    <property type="entry name" value="MFS_trans_sf"/>
</dbReference>
<proteinExistence type="inferred from homology"/>
<dbReference type="NCBIfam" id="NF007749">
    <property type="entry name" value="PRK10429.1"/>
    <property type="match status" value="1"/>
</dbReference>
<feature type="transmembrane region" description="Helical" evidence="10">
    <location>
        <begin position="270"/>
        <end position="290"/>
    </location>
</feature>
<dbReference type="Proteomes" id="UP001549366">
    <property type="component" value="Unassembled WGS sequence"/>
</dbReference>
<evidence type="ECO:0000256" key="4">
    <source>
        <dbReference type="ARBA" id="ARBA00022475"/>
    </source>
</evidence>
<dbReference type="InterPro" id="IPR039672">
    <property type="entry name" value="MFS_2"/>
</dbReference>
<dbReference type="PANTHER" id="PTHR11328">
    <property type="entry name" value="MAJOR FACILITATOR SUPERFAMILY DOMAIN-CONTAINING PROTEIN"/>
    <property type="match status" value="1"/>
</dbReference>
<feature type="transmembrane region" description="Helical" evidence="10">
    <location>
        <begin position="46"/>
        <end position="65"/>
    </location>
</feature>
<feature type="transmembrane region" description="Helical" evidence="10">
    <location>
        <begin position="329"/>
        <end position="357"/>
    </location>
</feature>
<comment type="caution">
    <text evidence="11">The sequence shown here is derived from an EMBL/GenBank/DDBJ whole genome shotgun (WGS) entry which is preliminary data.</text>
</comment>
<organism evidence="11 12">
    <name type="scientific">Endozoicomonas lisbonensis</name>
    <dbReference type="NCBI Taxonomy" id="3120522"/>
    <lineage>
        <taxon>Bacteria</taxon>
        <taxon>Pseudomonadati</taxon>
        <taxon>Pseudomonadota</taxon>
        <taxon>Gammaproteobacteria</taxon>
        <taxon>Oceanospirillales</taxon>
        <taxon>Endozoicomonadaceae</taxon>
        <taxon>Endozoicomonas</taxon>
    </lineage>
</organism>
<dbReference type="CDD" id="cd17332">
    <property type="entry name" value="MFS_MelB_like"/>
    <property type="match status" value="1"/>
</dbReference>
<evidence type="ECO:0000256" key="2">
    <source>
        <dbReference type="ARBA" id="ARBA00009617"/>
    </source>
</evidence>
<evidence type="ECO:0000256" key="8">
    <source>
        <dbReference type="ARBA" id="ARBA00022989"/>
    </source>
</evidence>
<keyword evidence="7" id="KW-0769">Symport</keyword>
<feature type="transmembrane region" description="Helical" evidence="10">
    <location>
        <begin position="151"/>
        <end position="172"/>
    </location>
</feature>
<dbReference type="Pfam" id="PF13347">
    <property type="entry name" value="MFS_2"/>
    <property type="match status" value="1"/>
</dbReference>
<dbReference type="SUPFAM" id="SSF103473">
    <property type="entry name" value="MFS general substrate transporter"/>
    <property type="match status" value="1"/>
</dbReference>
<feature type="transmembrane region" description="Helical" evidence="10">
    <location>
        <begin position="240"/>
        <end position="264"/>
    </location>
</feature>
<feature type="transmembrane region" description="Helical" evidence="10">
    <location>
        <begin position="86"/>
        <end position="104"/>
    </location>
</feature>
<evidence type="ECO:0000256" key="7">
    <source>
        <dbReference type="ARBA" id="ARBA00022847"/>
    </source>
</evidence>
<dbReference type="RefSeq" id="WP_354010919.1">
    <property type="nucleotide sequence ID" value="NZ_JBEWTA010000001.1"/>
</dbReference>
<dbReference type="PROSITE" id="PS00872">
    <property type="entry name" value="NA_GALACTOSIDE_SYMP"/>
    <property type="match status" value="1"/>
</dbReference>
<sequence length="455" mass="49855">MSTHAENQHISLGTKFSYGLGALGKDFGCAPIYIFLMFYYTDVVGLSAAFVGTLFLVARVVDAFTDPLMGMIVDNTRSRFGKFRPWVLIGTLINAVVLIMLFSAHRYDGTFVYIYATLTYILWGVTYTIMDIPYWSIIPSLSSERSEREHLVVWPRIFASIAWTLVGGYGLYTVGVLGGGDQGHGFFLMSICIAVLFIASALLVFFRVKEKTDGGKVAKEKFTISDVKKIIGENDQLKSLIGFVLSFNIAMQLIGGFGIYYFSYAIGEPALFPMFMLVAGAAEFTGIFLFPWISKVVNRRFMWPLACGFPILCCAVLYMGSLIAPQNAILVGIAGAAMKFGNGLFNGLSTVMLADVVDYGEEKTGMRSESVIFSVQTMLVKAAGAMAGFLIGSGLTLVGYVANEIQTPDTIMGLKVLMLLVPAILVALSALIYKKTYRLDKRFEEDADLKNASYA</sequence>
<evidence type="ECO:0000313" key="12">
    <source>
        <dbReference type="Proteomes" id="UP001549366"/>
    </source>
</evidence>
<feature type="transmembrane region" description="Helical" evidence="10">
    <location>
        <begin position="414"/>
        <end position="433"/>
    </location>
</feature>
<evidence type="ECO:0000256" key="1">
    <source>
        <dbReference type="ARBA" id="ARBA00004651"/>
    </source>
</evidence>
<keyword evidence="9 10" id="KW-0472">Membrane</keyword>
<evidence type="ECO:0000256" key="9">
    <source>
        <dbReference type="ARBA" id="ARBA00023136"/>
    </source>
</evidence>
<feature type="transmembrane region" description="Helical" evidence="10">
    <location>
        <begin position="302"/>
        <end position="323"/>
    </location>
</feature>
<feature type="transmembrane region" description="Helical" evidence="10">
    <location>
        <begin position="110"/>
        <end position="130"/>
    </location>
</feature>
<reference evidence="11 12" key="1">
    <citation type="submission" date="2024-06" db="EMBL/GenBank/DDBJ databases">
        <title>Genomic Encyclopedia of Type Strains, Phase V (KMG-V): Genome sequencing to study the core and pangenomes of soil and plant-associated prokaryotes.</title>
        <authorList>
            <person name="Whitman W."/>
        </authorList>
    </citation>
    <scope>NUCLEOTIDE SEQUENCE [LARGE SCALE GENOMIC DNA]</scope>
    <source>
        <strain evidence="11 12">NE40</strain>
    </source>
</reference>
<keyword evidence="3" id="KW-0813">Transport</keyword>
<dbReference type="InterPro" id="IPR001927">
    <property type="entry name" value="Na/Gal_symport"/>
</dbReference>
<evidence type="ECO:0000256" key="10">
    <source>
        <dbReference type="SAM" id="Phobius"/>
    </source>
</evidence>
<evidence type="ECO:0000256" key="3">
    <source>
        <dbReference type="ARBA" id="ARBA00022448"/>
    </source>
</evidence>
<dbReference type="NCBIfam" id="TIGR00792">
    <property type="entry name" value="gph"/>
    <property type="match status" value="1"/>
</dbReference>
<feature type="transmembrane region" description="Helical" evidence="10">
    <location>
        <begin position="184"/>
        <end position="206"/>
    </location>
</feature>
<dbReference type="InterPro" id="IPR018043">
    <property type="entry name" value="Na/Gal_symport_CS"/>
</dbReference>
<feature type="transmembrane region" description="Helical" evidence="10">
    <location>
        <begin position="378"/>
        <end position="402"/>
    </location>
</feature>
<protein>
    <submittedName>
        <fullName evidence="11">Melibiose permease</fullName>
    </submittedName>
</protein>
<gene>
    <name evidence="11" type="ORF">V5J35_001780</name>
</gene>
<keyword evidence="4" id="KW-1003">Cell membrane</keyword>
<comment type="similarity">
    <text evidence="2">Belongs to the sodium:galactoside symporter (TC 2.A.2) family.</text>
</comment>
<evidence type="ECO:0000256" key="6">
    <source>
        <dbReference type="ARBA" id="ARBA00022692"/>
    </source>
</evidence>